<dbReference type="STRING" id="1236973.JCM9157_4382"/>
<feature type="region of interest" description="Disordered" evidence="1">
    <location>
        <begin position="632"/>
        <end position="652"/>
    </location>
</feature>
<organism evidence="3 4">
    <name type="scientific">Halalkalibacter akibai (strain ATCC 43226 / DSM 21942 / CIP 109018 / JCM 9157 / 1139)</name>
    <name type="common">Bacillus akibai</name>
    <dbReference type="NCBI Taxonomy" id="1236973"/>
    <lineage>
        <taxon>Bacteria</taxon>
        <taxon>Bacillati</taxon>
        <taxon>Bacillota</taxon>
        <taxon>Bacilli</taxon>
        <taxon>Bacillales</taxon>
        <taxon>Bacillaceae</taxon>
        <taxon>Halalkalibacter</taxon>
    </lineage>
</organism>
<gene>
    <name evidence="3" type="ORF">JCM9157_4382</name>
</gene>
<dbReference type="PROSITE" id="PS50994">
    <property type="entry name" value="INTEGRASE"/>
    <property type="match status" value="1"/>
</dbReference>
<feature type="domain" description="Integrase catalytic" evidence="2">
    <location>
        <begin position="277"/>
        <end position="480"/>
    </location>
</feature>
<dbReference type="GO" id="GO:0003676">
    <property type="term" value="F:nucleic acid binding"/>
    <property type="evidence" value="ECO:0007669"/>
    <property type="project" value="InterPro"/>
</dbReference>
<dbReference type="OrthoDB" id="501284at2"/>
<proteinExistence type="predicted"/>
<comment type="caution">
    <text evidence="3">The sequence shown here is derived from an EMBL/GenBank/DDBJ whole genome shotgun (WGS) entry which is preliminary data.</text>
</comment>
<dbReference type="Gene3D" id="3.30.420.10">
    <property type="entry name" value="Ribonuclease H-like superfamily/Ribonuclease H"/>
    <property type="match status" value="1"/>
</dbReference>
<dbReference type="InterPro" id="IPR001584">
    <property type="entry name" value="Integrase_cat-core"/>
</dbReference>
<keyword evidence="4" id="KW-1185">Reference proteome</keyword>
<dbReference type="EMBL" id="BAUV01000055">
    <property type="protein sequence ID" value="GAE37134.1"/>
    <property type="molecule type" value="Genomic_DNA"/>
</dbReference>
<dbReference type="AlphaFoldDB" id="W4R0P4"/>
<feature type="region of interest" description="Disordered" evidence="1">
    <location>
        <begin position="689"/>
        <end position="719"/>
    </location>
</feature>
<dbReference type="SUPFAM" id="SSF53098">
    <property type="entry name" value="Ribonuclease H-like"/>
    <property type="match status" value="1"/>
</dbReference>
<reference evidence="3 4" key="1">
    <citation type="journal article" date="2014" name="Genome Announc.">
        <title>Draft Genome Sequences of Three Alkaliphilic Bacillus Strains, Bacillus wakoensis JCM 9140T, Bacillus akibai JCM 9157T, and Bacillus hemicellulosilyticus JCM 9152T.</title>
        <authorList>
            <person name="Yuki M."/>
            <person name="Oshima K."/>
            <person name="Suda W."/>
            <person name="Oshida Y."/>
            <person name="Kitamura K."/>
            <person name="Iida T."/>
            <person name="Hattori M."/>
            <person name="Ohkuma M."/>
        </authorList>
    </citation>
    <scope>NUCLEOTIDE SEQUENCE [LARGE SCALE GENOMIC DNA]</scope>
    <source>
        <strain evidence="3 4">JCM 9157</strain>
    </source>
</reference>
<dbReference type="InterPro" id="IPR015378">
    <property type="entry name" value="Transposase-like_Mu_C"/>
</dbReference>
<dbReference type="InterPro" id="IPR036397">
    <property type="entry name" value="RNaseH_sf"/>
</dbReference>
<name>W4R0P4_HALA3</name>
<evidence type="ECO:0000259" key="2">
    <source>
        <dbReference type="PROSITE" id="PS50994"/>
    </source>
</evidence>
<dbReference type="GO" id="GO:0015074">
    <property type="term" value="P:DNA integration"/>
    <property type="evidence" value="ECO:0007669"/>
    <property type="project" value="InterPro"/>
</dbReference>
<accession>W4R0P4</accession>
<evidence type="ECO:0000313" key="4">
    <source>
        <dbReference type="Proteomes" id="UP000018896"/>
    </source>
</evidence>
<dbReference type="RefSeq" id="WP_035667536.1">
    <property type="nucleotide sequence ID" value="NZ_BAUV01000055.1"/>
</dbReference>
<evidence type="ECO:0000256" key="1">
    <source>
        <dbReference type="SAM" id="MobiDB-lite"/>
    </source>
</evidence>
<dbReference type="Proteomes" id="UP000018896">
    <property type="component" value="Unassembled WGS sequence"/>
</dbReference>
<dbReference type="InterPro" id="IPR012337">
    <property type="entry name" value="RNaseH-like_sf"/>
</dbReference>
<dbReference type="eggNOG" id="COG2801">
    <property type="taxonomic scope" value="Bacteria"/>
</dbReference>
<sequence>MIFINQVLQYVKDSKRIRVIEIEEPYVFIVDIDAHTSMPKKELYTTLVTEIEQNELLVITDPFGRVIANNDLTAIQIQKREEDWDTIQENCLLHMNELIQKRGRESKIKEIAEDLNVTPTKVKKLLSRYWQRGMNKNAMLPDYANSGGKGKTKSLTEAKLGRPRRVNISGDYQIGINITDEVKLQFEHAINKYYRKTNNYSLKDVYHFILRDFCSDRYKENGEMKYRVWEANRIPSYNQFYYWFKKIEDPKKDIQFRKSTKEYELKHRPILSDSKSETNGPGTRFQIDATIADIYLVSSFDVNKVIGRPVIYAVIDVYSRIITGLYVGLEGPSWIGAMMALDNMVADKVEFCKQYGIEIIDEQWPTKHLPEIIIADRGEFEGYSVENLINNLNIKIENTTAYRGDLKGIVERKFRTFNGKVKHKAPGAIQKEYRERGDQDYRLDATLNLKEFTTLIITLVLYHNHKIIDKYPMEKEMIADGIVPTPVNLWNWGIQNRKGRLRTVDRNILRLNVLPRGKATISRAGMRFKNLLYGSRQAIEEQWYLKLKNRSIEIVYDPRNIEKIYIPHDNGMEYEACTLLEPSQQYRNDFLEEIVFQQQLRSELEEIEHSNQVQLTINTDVMMDEIIKKAEKKKKKQSFNQPKSKKEKIASIRDNKLTEKQLNREEEKFDLSPAVVSDQADVIDFVTKEKVQDDKSDKSSSRLMEKLKKKRDETFGKDE</sequence>
<dbReference type="Pfam" id="PF09299">
    <property type="entry name" value="Mu-transpos_C"/>
    <property type="match status" value="1"/>
</dbReference>
<protein>
    <submittedName>
        <fullName evidence="3">Transposon Tn7 transposition protein tnsB</fullName>
    </submittedName>
</protein>
<evidence type="ECO:0000313" key="3">
    <source>
        <dbReference type="EMBL" id="GAE37134.1"/>
    </source>
</evidence>